<dbReference type="EMBL" id="MU155196">
    <property type="protein sequence ID" value="KAF9480341.1"/>
    <property type="molecule type" value="Genomic_DNA"/>
</dbReference>
<keyword evidence="1" id="KW-0472">Membrane</keyword>
<proteinExistence type="predicted"/>
<gene>
    <name evidence="2" type="ORF">BDN70DRAFT_832931</name>
</gene>
<dbReference type="Proteomes" id="UP000807469">
    <property type="component" value="Unassembled WGS sequence"/>
</dbReference>
<name>A0A9P5Z3V4_9AGAR</name>
<dbReference type="OrthoDB" id="2559662at2759"/>
<keyword evidence="1" id="KW-0812">Transmembrane</keyword>
<evidence type="ECO:0000313" key="2">
    <source>
        <dbReference type="EMBL" id="KAF9480341.1"/>
    </source>
</evidence>
<organism evidence="2 3">
    <name type="scientific">Pholiota conissans</name>
    <dbReference type="NCBI Taxonomy" id="109636"/>
    <lineage>
        <taxon>Eukaryota</taxon>
        <taxon>Fungi</taxon>
        <taxon>Dikarya</taxon>
        <taxon>Basidiomycota</taxon>
        <taxon>Agaricomycotina</taxon>
        <taxon>Agaricomycetes</taxon>
        <taxon>Agaricomycetidae</taxon>
        <taxon>Agaricales</taxon>
        <taxon>Agaricineae</taxon>
        <taxon>Strophariaceae</taxon>
        <taxon>Pholiota</taxon>
    </lineage>
</organism>
<dbReference type="CDD" id="cd11296">
    <property type="entry name" value="O-FucT_like"/>
    <property type="match status" value="1"/>
</dbReference>
<evidence type="ECO:0008006" key="4">
    <source>
        <dbReference type="Google" id="ProtNLM"/>
    </source>
</evidence>
<protein>
    <recommendedName>
        <fullName evidence="4">O-fucosyltransferase family protein</fullName>
    </recommendedName>
</protein>
<feature type="transmembrane region" description="Helical" evidence="1">
    <location>
        <begin position="33"/>
        <end position="50"/>
    </location>
</feature>
<dbReference type="AlphaFoldDB" id="A0A9P5Z3V4"/>
<dbReference type="Gene3D" id="3.40.50.11350">
    <property type="match status" value="1"/>
</dbReference>
<comment type="caution">
    <text evidence="2">The sequence shown here is derived from an EMBL/GenBank/DDBJ whole genome shotgun (WGS) entry which is preliminary data.</text>
</comment>
<sequence>MLPTSANSPKRRVLRRWRNRIRHQLPQSRQRRWLLYIAILATVHFFVGYGQRDLRRAFPFLFGEIDEPPTYKQLRQWELDLPQHNLELPFPEGRNGRYVYFRNQVRKLGWNNALNEVLMNTHLAYKSNRTYVFQDYMWKRSYYPWRWYKHRDWRPRTPLNALIGGPSAGGPWDKDDPAPRSVSERWFDIVCPKSERRIIYSEDVKPAIRWKNGDVIFKHWQKLLSEAPERCIEVKPVSLKVDPFPQTFDLYVWGSERILPLWEEFKNSPVSQLLSTSPIVQSAVDRNLYLFMARSSRAQNTDVPDPFDRMLAIHLRRGDFSQACLDLANWNSTFYSWNLLPSLPDSFSTPPGYEWGKNTPENVQLYLERCFPTDEFILNKIRTSRSDYIRGAKSGEPRVLDTLYLLTNDKSGWVDSMRPVLQREGWNTIVTTKQLHLDQEQKDVNMAVDMEFARKAAVFIGNGWSSFTSNIVHRRLVDGRDPNTIRFY</sequence>
<accession>A0A9P5Z3V4</accession>
<keyword evidence="3" id="KW-1185">Reference proteome</keyword>
<reference evidence="2" key="1">
    <citation type="submission" date="2020-11" db="EMBL/GenBank/DDBJ databases">
        <authorList>
            <consortium name="DOE Joint Genome Institute"/>
            <person name="Ahrendt S."/>
            <person name="Riley R."/>
            <person name="Andreopoulos W."/>
            <person name="Labutti K."/>
            <person name="Pangilinan J."/>
            <person name="Ruiz-Duenas F.J."/>
            <person name="Barrasa J.M."/>
            <person name="Sanchez-Garcia M."/>
            <person name="Camarero S."/>
            <person name="Miyauchi S."/>
            <person name="Serrano A."/>
            <person name="Linde D."/>
            <person name="Babiker R."/>
            <person name="Drula E."/>
            <person name="Ayuso-Fernandez I."/>
            <person name="Pacheco R."/>
            <person name="Padilla G."/>
            <person name="Ferreira P."/>
            <person name="Barriuso J."/>
            <person name="Kellner H."/>
            <person name="Castanera R."/>
            <person name="Alfaro M."/>
            <person name="Ramirez L."/>
            <person name="Pisabarro A.G."/>
            <person name="Kuo A."/>
            <person name="Tritt A."/>
            <person name="Lipzen A."/>
            <person name="He G."/>
            <person name="Yan M."/>
            <person name="Ng V."/>
            <person name="Cullen D."/>
            <person name="Martin F."/>
            <person name="Rosso M.-N."/>
            <person name="Henrissat B."/>
            <person name="Hibbett D."/>
            <person name="Martinez A.T."/>
            <person name="Grigoriev I.V."/>
        </authorList>
    </citation>
    <scope>NUCLEOTIDE SEQUENCE</scope>
    <source>
        <strain evidence="2">CIRM-BRFM 674</strain>
    </source>
</reference>
<keyword evidence="1" id="KW-1133">Transmembrane helix</keyword>
<evidence type="ECO:0000313" key="3">
    <source>
        <dbReference type="Proteomes" id="UP000807469"/>
    </source>
</evidence>
<evidence type="ECO:0000256" key="1">
    <source>
        <dbReference type="SAM" id="Phobius"/>
    </source>
</evidence>